<keyword evidence="3 5" id="KW-1133">Transmembrane helix</keyword>
<proteinExistence type="predicted"/>
<name>A0A2C9D036_9HYPH</name>
<dbReference type="KEGG" id="hdi:HDIA_0063"/>
<protein>
    <submittedName>
        <fullName evidence="6">MAPEG family protein</fullName>
    </submittedName>
</protein>
<dbReference type="GO" id="GO:0016020">
    <property type="term" value="C:membrane"/>
    <property type="evidence" value="ECO:0007669"/>
    <property type="project" value="UniProtKB-SubCell"/>
</dbReference>
<dbReference type="PANTHER" id="PTHR35371:SF1">
    <property type="entry name" value="BLR7753 PROTEIN"/>
    <property type="match status" value="1"/>
</dbReference>
<accession>A0A2C9D036</accession>
<evidence type="ECO:0000256" key="3">
    <source>
        <dbReference type="ARBA" id="ARBA00022989"/>
    </source>
</evidence>
<feature type="transmembrane region" description="Helical" evidence="5">
    <location>
        <begin position="12"/>
        <end position="32"/>
    </location>
</feature>
<dbReference type="EMBL" id="LT960614">
    <property type="protein sequence ID" value="SON53604.1"/>
    <property type="molecule type" value="Genomic_DNA"/>
</dbReference>
<organism evidence="6 7">
    <name type="scientific">Hartmannibacter diazotrophicus</name>
    <dbReference type="NCBI Taxonomy" id="1482074"/>
    <lineage>
        <taxon>Bacteria</taxon>
        <taxon>Pseudomonadati</taxon>
        <taxon>Pseudomonadota</taxon>
        <taxon>Alphaproteobacteria</taxon>
        <taxon>Hyphomicrobiales</taxon>
        <taxon>Pleomorphomonadaceae</taxon>
        <taxon>Hartmannibacter</taxon>
    </lineage>
</organism>
<comment type="subcellular location">
    <subcellularLocation>
        <location evidence="1">Membrane</location>
    </subcellularLocation>
</comment>
<evidence type="ECO:0000313" key="7">
    <source>
        <dbReference type="Proteomes" id="UP000223606"/>
    </source>
</evidence>
<sequence length="133" mass="14378">MDAAVQSTELQILVWSVILLILHIVIQTLSLVKDAGLSYAFSPRDEVPGLSRLTGRLTRSLRNFIETYPAFIGLALALVATGMTGGIGATGAALWFWARVIYVPVYAIGLPVVRTLVWLASIVGLVMMLLPLL</sequence>
<dbReference type="Pfam" id="PF01124">
    <property type="entry name" value="MAPEG"/>
    <property type="match status" value="1"/>
</dbReference>
<dbReference type="SUPFAM" id="SSF161084">
    <property type="entry name" value="MAPEG domain-like"/>
    <property type="match status" value="1"/>
</dbReference>
<dbReference type="RefSeq" id="WP_099553313.1">
    <property type="nucleotide sequence ID" value="NZ_LT960614.1"/>
</dbReference>
<evidence type="ECO:0000256" key="1">
    <source>
        <dbReference type="ARBA" id="ARBA00004370"/>
    </source>
</evidence>
<gene>
    <name evidence="6" type="ORF">HDIA_0063</name>
</gene>
<dbReference type="Proteomes" id="UP000223606">
    <property type="component" value="Chromosome 1"/>
</dbReference>
<dbReference type="InterPro" id="IPR001129">
    <property type="entry name" value="Membr-assoc_MAPEG"/>
</dbReference>
<feature type="transmembrane region" description="Helical" evidence="5">
    <location>
        <begin position="103"/>
        <end position="130"/>
    </location>
</feature>
<dbReference type="InterPro" id="IPR023352">
    <property type="entry name" value="MAPEG-like_dom_sf"/>
</dbReference>
<evidence type="ECO:0000313" key="6">
    <source>
        <dbReference type="EMBL" id="SON53604.1"/>
    </source>
</evidence>
<evidence type="ECO:0000256" key="2">
    <source>
        <dbReference type="ARBA" id="ARBA00022692"/>
    </source>
</evidence>
<dbReference type="AlphaFoldDB" id="A0A2C9D036"/>
<feature type="transmembrane region" description="Helical" evidence="5">
    <location>
        <begin position="68"/>
        <end position="97"/>
    </location>
</feature>
<evidence type="ECO:0000256" key="5">
    <source>
        <dbReference type="SAM" id="Phobius"/>
    </source>
</evidence>
<keyword evidence="7" id="KW-1185">Reference proteome</keyword>
<dbReference type="PANTHER" id="PTHR35371">
    <property type="entry name" value="INNER MEMBRANE PROTEIN"/>
    <property type="match status" value="1"/>
</dbReference>
<dbReference type="Gene3D" id="1.20.120.550">
    <property type="entry name" value="Membrane associated eicosanoid/glutathione metabolism-like domain"/>
    <property type="match status" value="1"/>
</dbReference>
<evidence type="ECO:0000256" key="4">
    <source>
        <dbReference type="ARBA" id="ARBA00023136"/>
    </source>
</evidence>
<reference evidence="7" key="1">
    <citation type="submission" date="2017-09" db="EMBL/GenBank/DDBJ databases">
        <title>Genome sequence of Nannocystis excedens DSM 71.</title>
        <authorList>
            <person name="Blom J."/>
        </authorList>
    </citation>
    <scope>NUCLEOTIDE SEQUENCE [LARGE SCALE GENOMIC DNA]</scope>
    <source>
        <strain evidence="7">type strain: E19</strain>
    </source>
</reference>
<keyword evidence="4 5" id="KW-0472">Membrane</keyword>
<dbReference type="OrthoDB" id="7743618at2"/>
<keyword evidence="2 5" id="KW-0812">Transmembrane</keyword>